<evidence type="ECO:0000313" key="2">
    <source>
        <dbReference type="Proteomes" id="UP000234328"/>
    </source>
</evidence>
<dbReference type="CDD" id="cd20169">
    <property type="entry name" value="Peptidase_M90_mtfA"/>
    <property type="match status" value="1"/>
</dbReference>
<proteinExistence type="predicted"/>
<keyword evidence="2" id="KW-1185">Reference proteome</keyword>
<dbReference type="OrthoDB" id="9786424at2"/>
<dbReference type="SUPFAM" id="SSF55486">
    <property type="entry name" value="Metalloproteases ('zincins'), catalytic domain"/>
    <property type="match status" value="1"/>
</dbReference>
<dbReference type="EMBL" id="PDNV01000005">
    <property type="protein sequence ID" value="PLC54244.1"/>
    <property type="molecule type" value="Genomic_DNA"/>
</dbReference>
<dbReference type="GO" id="GO:0008237">
    <property type="term" value="F:metallopeptidase activity"/>
    <property type="evidence" value="ECO:0007669"/>
    <property type="project" value="InterPro"/>
</dbReference>
<reference evidence="1 2" key="1">
    <citation type="submission" date="2017-10" db="EMBL/GenBank/DDBJ databases">
        <title>Two draft genome sequences of Pusillimonas sp. strains isolated from a nitrate- and radionuclide-contaminated groundwater in Russia.</title>
        <authorList>
            <person name="Grouzdev D.S."/>
            <person name="Tourova T.P."/>
            <person name="Goeva M.A."/>
            <person name="Babich T.L."/>
            <person name="Sokolova D.S."/>
            <person name="Abdullin R."/>
            <person name="Poltaraus A.B."/>
            <person name="Toshchakov S.V."/>
            <person name="Nazina T.N."/>
        </authorList>
    </citation>
    <scope>NUCLEOTIDE SEQUENCE [LARGE SCALE GENOMIC DNA]</scope>
    <source>
        <strain evidence="1 2">JR1/69-2-13</strain>
    </source>
</reference>
<protein>
    <recommendedName>
        <fullName evidence="3">Inner membrane protein</fullName>
    </recommendedName>
</protein>
<dbReference type="GO" id="GO:0004177">
    <property type="term" value="F:aminopeptidase activity"/>
    <property type="evidence" value="ECO:0007669"/>
    <property type="project" value="TreeGrafter"/>
</dbReference>
<organism evidence="1 2">
    <name type="scientific">Pollutimonas nitritireducens</name>
    <dbReference type="NCBI Taxonomy" id="2045209"/>
    <lineage>
        <taxon>Bacteria</taxon>
        <taxon>Pseudomonadati</taxon>
        <taxon>Pseudomonadota</taxon>
        <taxon>Betaproteobacteria</taxon>
        <taxon>Burkholderiales</taxon>
        <taxon>Alcaligenaceae</taxon>
        <taxon>Pollutimonas</taxon>
    </lineage>
</organism>
<dbReference type="PANTHER" id="PTHR30164:SF2">
    <property type="entry name" value="PROTEIN MTFA"/>
    <property type="match status" value="1"/>
</dbReference>
<dbReference type="Proteomes" id="UP000234328">
    <property type="component" value="Unassembled WGS sequence"/>
</dbReference>
<comment type="caution">
    <text evidence="1">The sequence shown here is derived from an EMBL/GenBank/DDBJ whole genome shotgun (WGS) entry which is preliminary data.</text>
</comment>
<dbReference type="Pfam" id="PF06167">
    <property type="entry name" value="Peptidase_M90"/>
    <property type="match status" value="1"/>
</dbReference>
<evidence type="ECO:0000313" key="1">
    <source>
        <dbReference type="EMBL" id="PLC54244.1"/>
    </source>
</evidence>
<dbReference type="AlphaFoldDB" id="A0A2N4UGU8"/>
<dbReference type="InterPro" id="IPR042252">
    <property type="entry name" value="MtfA_N"/>
</dbReference>
<dbReference type="Gene3D" id="1.10.472.150">
    <property type="entry name" value="Glucose-regulated metallo-peptidase M90, N-terminal domain"/>
    <property type="match status" value="1"/>
</dbReference>
<gene>
    <name evidence="1" type="ORF">CR155_09005</name>
</gene>
<evidence type="ECO:0008006" key="3">
    <source>
        <dbReference type="Google" id="ProtNLM"/>
    </source>
</evidence>
<dbReference type="InterPro" id="IPR024079">
    <property type="entry name" value="MetalloPept_cat_dom_sf"/>
</dbReference>
<dbReference type="PANTHER" id="PTHR30164">
    <property type="entry name" value="MTFA PEPTIDASE"/>
    <property type="match status" value="1"/>
</dbReference>
<sequence length="270" mass="30692">MDALLLVALVIAAIVLVDLVPKLKLRHAIRSPFPPHFEKILEKNVPIYRKLPADLRQQLHRLIQHFLHTKDFHGCGGLEINDEIRVTIAGIACLLLLNRKTRVYPELTSILVYPSAFLAPRTEIDTVGVVSYHEDDLLGESWGDGRVVLAWDHVKLGSRDFTDGHNVVLHEFAHQLDEESGGADGAPILGSRNNYQRWASVFSHEFASLQAMIDHDHDTVIDEYGATDPAEFFAVATETFFEKPREMAAHHAALYEELKRYYRVDPREWL</sequence>
<name>A0A2N4UGU8_9BURK</name>
<accession>A0A2N4UGU8</accession>
<dbReference type="Gene3D" id="3.40.390.10">
    <property type="entry name" value="Collagenase (Catalytic Domain)"/>
    <property type="match status" value="1"/>
</dbReference>
<dbReference type="GO" id="GO:0005829">
    <property type="term" value="C:cytosol"/>
    <property type="evidence" value="ECO:0007669"/>
    <property type="project" value="TreeGrafter"/>
</dbReference>
<dbReference type="RefSeq" id="WP_102069684.1">
    <property type="nucleotide sequence ID" value="NZ_PDNV01000005.1"/>
</dbReference>
<dbReference type="InterPro" id="IPR010384">
    <property type="entry name" value="MtfA_fam"/>
</dbReference>